<keyword evidence="2" id="KW-1185">Reference proteome</keyword>
<dbReference type="RefSeq" id="XP_047777654.1">
    <property type="nucleotide sequence ID" value="XM_047916311.1"/>
</dbReference>
<organism evidence="1 2">
    <name type="scientific">Rhodofomes roseus</name>
    <dbReference type="NCBI Taxonomy" id="34475"/>
    <lineage>
        <taxon>Eukaryota</taxon>
        <taxon>Fungi</taxon>
        <taxon>Dikarya</taxon>
        <taxon>Basidiomycota</taxon>
        <taxon>Agaricomycotina</taxon>
        <taxon>Agaricomycetes</taxon>
        <taxon>Polyporales</taxon>
        <taxon>Rhodofomes</taxon>
    </lineage>
</organism>
<dbReference type="GeneID" id="71997043"/>
<gene>
    <name evidence="1" type="ORF">C8Q71DRAFT_109152</name>
</gene>
<reference evidence="1 2" key="1">
    <citation type="journal article" date="2021" name="Environ. Microbiol.">
        <title>Gene family expansions and transcriptome signatures uncover fungal adaptations to wood decay.</title>
        <authorList>
            <person name="Hage H."/>
            <person name="Miyauchi S."/>
            <person name="Viragh M."/>
            <person name="Drula E."/>
            <person name="Min B."/>
            <person name="Chaduli D."/>
            <person name="Navarro D."/>
            <person name="Favel A."/>
            <person name="Norest M."/>
            <person name="Lesage-Meessen L."/>
            <person name="Balint B."/>
            <person name="Merenyi Z."/>
            <person name="de Eugenio L."/>
            <person name="Morin E."/>
            <person name="Martinez A.T."/>
            <person name="Baldrian P."/>
            <person name="Stursova M."/>
            <person name="Martinez M.J."/>
            <person name="Novotny C."/>
            <person name="Magnuson J.K."/>
            <person name="Spatafora J.W."/>
            <person name="Maurice S."/>
            <person name="Pangilinan J."/>
            <person name="Andreopoulos W."/>
            <person name="LaButti K."/>
            <person name="Hundley H."/>
            <person name="Na H."/>
            <person name="Kuo A."/>
            <person name="Barry K."/>
            <person name="Lipzen A."/>
            <person name="Henrissat B."/>
            <person name="Riley R."/>
            <person name="Ahrendt S."/>
            <person name="Nagy L.G."/>
            <person name="Grigoriev I.V."/>
            <person name="Martin F."/>
            <person name="Rosso M.N."/>
        </authorList>
    </citation>
    <scope>NUCLEOTIDE SEQUENCE [LARGE SCALE GENOMIC DNA]</scope>
    <source>
        <strain evidence="1 2">CIRM-BRFM 1785</strain>
    </source>
</reference>
<accession>A0ABQ8KCK2</accession>
<dbReference type="Proteomes" id="UP000814176">
    <property type="component" value="Unassembled WGS sequence"/>
</dbReference>
<name>A0ABQ8KCK2_9APHY</name>
<evidence type="ECO:0000313" key="1">
    <source>
        <dbReference type="EMBL" id="KAH9835221.1"/>
    </source>
</evidence>
<sequence length="252" mass="27782">MPIGFPPPSALRGSVAEASFSLGPPRHASDRKRSQAVISVVRARWSCWARLTNIGSSQAQKATRRSMPSHSMDSLGAVITDCDSTLWQIIRIRVRGDIDYGPSLQADWLYHTSARPPQICQIWQNPGSVACHELAARLQSLILVVKERVRCQQRAVNEAGLFVVCMVPGSALLHYSLVICVHIVLPLRVGQPCQVRLGCVGLAPRSLFRHPSHTFLQFTSFRWQSCNANTPGINVAGCEVVLQWGLKLARLS</sequence>
<protein>
    <submittedName>
        <fullName evidence="1">Uncharacterized protein</fullName>
    </submittedName>
</protein>
<dbReference type="EMBL" id="JADCUA010000013">
    <property type="protein sequence ID" value="KAH9835221.1"/>
    <property type="molecule type" value="Genomic_DNA"/>
</dbReference>
<comment type="caution">
    <text evidence="1">The sequence shown here is derived from an EMBL/GenBank/DDBJ whole genome shotgun (WGS) entry which is preliminary data.</text>
</comment>
<evidence type="ECO:0000313" key="2">
    <source>
        <dbReference type="Proteomes" id="UP000814176"/>
    </source>
</evidence>
<proteinExistence type="predicted"/>